<name>A0A1I6C8T4_9BACI</name>
<comment type="caution">
    <text evidence="1">The sequence shown here is derived from an EMBL/GenBank/DDBJ whole genome shotgun (WGS) entry which is preliminary data.</text>
</comment>
<proteinExistence type="predicted"/>
<dbReference type="InterPro" id="IPR036661">
    <property type="entry name" value="Luciferase-like_sf"/>
</dbReference>
<reference evidence="1 2" key="1">
    <citation type="submission" date="2016-10" db="EMBL/GenBank/DDBJ databases">
        <authorList>
            <person name="Varghese N."/>
            <person name="Submissions S."/>
        </authorList>
    </citation>
    <scope>NUCLEOTIDE SEQUENCE [LARGE SCALE GENOMIC DNA]</scope>
    <source>
        <strain evidence="1 2">DSM 13796</strain>
    </source>
</reference>
<gene>
    <name evidence="1" type="ORF">SAMN02745910_05304</name>
</gene>
<organism evidence="1 2">
    <name type="scientific">Priestia endophytica DSM 13796</name>
    <dbReference type="NCBI Taxonomy" id="1121089"/>
    <lineage>
        <taxon>Bacteria</taxon>
        <taxon>Bacillati</taxon>
        <taxon>Bacillota</taxon>
        <taxon>Bacilli</taxon>
        <taxon>Bacillales</taxon>
        <taxon>Bacillaceae</taxon>
        <taxon>Priestia</taxon>
    </lineage>
</organism>
<protein>
    <submittedName>
        <fullName evidence="1">Uncharacterized protein</fullName>
    </submittedName>
</protein>
<dbReference type="Proteomes" id="UP000182762">
    <property type="component" value="Unassembled WGS sequence"/>
</dbReference>
<dbReference type="RefSeq" id="WP_061804547.1">
    <property type="nucleotide sequence ID" value="NZ_FOXX01000037.1"/>
</dbReference>
<dbReference type="EMBL" id="FOXX01000037">
    <property type="protein sequence ID" value="SFQ89561.1"/>
    <property type="molecule type" value="Genomic_DNA"/>
</dbReference>
<dbReference type="GeneID" id="93713791"/>
<evidence type="ECO:0000313" key="1">
    <source>
        <dbReference type="EMBL" id="SFQ89561.1"/>
    </source>
</evidence>
<keyword evidence="2" id="KW-1185">Reference proteome</keyword>
<evidence type="ECO:0000313" key="2">
    <source>
        <dbReference type="Proteomes" id="UP000182762"/>
    </source>
</evidence>
<accession>A0A1I6C8T4</accession>
<sequence length="62" mass="7073">MEEFEFGVYSLGERIPDIQGYVKTAKERVEDILQMDKWADEAGLDVFGVGEHPQLDFVTSVH</sequence>
<dbReference type="SUPFAM" id="SSF51679">
    <property type="entry name" value="Bacterial luciferase-like"/>
    <property type="match status" value="1"/>
</dbReference>